<reference evidence="3" key="1">
    <citation type="journal article" date="2019" name="Int. J. Syst. Evol. Microbiol.">
        <title>The Global Catalogue of Microorganisms (GCM) 10K type strain sequencing project: providing services to taxonomists for standard genome sequencing and annotation.</title>
        <authorList>
            <consortium name="The Broad Institute Genomics Platform"/>
            <consortium name="The Broad Institute Genome Sequencing Center for Infectious Disease"/>
            <person name="Wu L."/>
            <person name="Ma J."/>
        </authorList>
    </citation>
    <scope>NUCLEOTIDE SEQUENCE [LARGE SCALE GENOMIC DNA]</scope>
    <source>
        <strain evidence="3">JCM 13006</strain>
    </source>
</reference>
<accession>A0ABP9DKE7</accession>
<organism evidence="2 3">
    <name type="scientific">Kitasatospora terrestris</name>
    <dbReference type="NCBI Taxonomy" id="258051"/>
    <lineage>
        <taxon>Bacteria</taxon>
        <taxon>Bacillati</taxon>
        <taxon>Actinomycetota</taxon>
        <taxon>Actinomycetes</taxon>
        <taxon>Kitasatosporales</taxon>
        <taxon>Streptomycetaceae</taxon>
        <taxon>Kitasatospora</taxon>
    </lineage>
</organism>
<proteinExistence type="predicted"/>
<gene>
    <name evidence="2" type="ORF">GCM10023235_28650</name>
</gene>
<dbReference type="EMBL" id="BAABIS010000001">
    <property type="protein sequence ID" value="GAA4849980.1"/>
    <property type="molecule type" value="Genomic_DNA"/>
</dbReference>
<protein>
    <submittedName>
        <fullName evidence="2">Uncharacterized protein</fullName>
    </submittedName>
</protein>
<dbReference type="RefSeq" id="WP_345697211.1">
    <property type="nucleotide sequence ID" value="NZ_BAABIS010000001.1"/>
</dbReference>
<evidence type="ECO:0000313" key="3">
    <source>
        <dbReference type="Proteomes" id="UP001501752"/>
    </source>
</evidence>
<feature type="region of interest" description="Disordered" evidence="1">
    <location>
        <begin position="38"/>
        <end position="58"/>
    </location>
</feature>
<evidence type="ECO:0000256" key="1">
    <source>
        <dbReference type="SAM" id="MobiDB-lite"/>
    </source>
</evidence>
<evidence type="ECO:0000313" key="2">
    <source>
        <dbReference type="EMBL" id="GAA4849980.1"/>
    </source>
</evidence>
<name>A0ABP9DKE7_9ACTN</name>
<dbReference type="Proteomes" id="UP001501752">
    <property type="component" value="Unassembled WGS sequence"/>
</dbReference>
<sequence>MANSGAAPRALWSRAVRELYRMLSNAGAVQYALPMPPVEEPAAADPRPAPVRERVPVG</sequence>
<comment type="caution">
    <text evidence="2">The sequence shown here is derived from an EMBL/GenBank/DDBJ whole genome shotgun (WGS) entry which is preliminary data.</text>
</comment>
<keyword evidence="3" id="KW-1185">Reference proteome</keyword>